<evidence type="ECO:0000313" key="5">
    <source>
        <dbReference type="Proteomes" id="UP001159363"/>
    </source>
</evidence>
<organism evidence="4 5">
    <name type="scientific">Dryococelus australis</name>
    <dbReference type="NCBI Taxonomy" id="614101"/>
    <lineage>
        <taxon>Eukaryota</taxon>
        <taxon>Metazoa</taxon>
        <taxon>Ecdysozoa</taxon>
        <taxon>Arthropoda</taxon>
        <taxon>Hexapoda</taxon>
        <taxon>Insecta</taxon>
        <taxon>Pterygota</taxon>
        <taxon>Neoptera</taxon>
        <taxon>Polyneoptera</taxon>
        <taxon>Phasmatodea</taxon>
        <taxon>Verophasmatodea</taxon>
        <taxon>Anareolatae</taxon>
        <taxon>Phasmatidae</taxon>
        <taxon>Eurycanthinae</taxon>
        <taxon>Dryococelus</taxon>
    </lineage>
</organism>
<dbReference type="Pfam" id="PF13359">
    <property type="entry name" value="DDE_Tnp_4"/>
    <property type="match status" value="1"/>
</dbReference>
<gene>
    <name evidence="4" type="ORF">PR048_013139</name>
</gene>
<sequence length="405" mass="45044">MVLLAVCYSNYRFTFVDIGSYGKASDSAMYQNSILFQKLKVNALHIPSDKPIRMGGEPLPFTFVGDEAFALSTHMQRPFGGKNLSWEKVRRYIESSFGILINKWRIFHRALNINVNVAATRERDGVGFDCILSIIGLEEGDALLQSANMRFALTEKSLRSTFPAKKDLCPGRHRLMAVVAITRHQKWLVCKILRDSVVATGGRDTPPLATVAHVQAFLPLQFSLMGYYHPATDGRLSSTNFVNLGPHLVVAVSWKPQGGGGGACPHNTLYLYSHTRWPSFIQSDLYFTLIIQTPHAAPGLPSLAPLIRVHQERNACRDLPRVTSMACMSSDVSNRQCAGKGKMLTNLAIARRWAGWPSHVTVDASAELLSWSVMYTMNGKAGWSCGLYFRSVRIDSYTRDLLCIV</sequence>
<accession>A0ABQ9HRM7</accession>
<comment type="caution">
    <text evidence="4">The sequence shown here is derived from an EMBL/GenBank/DDBJ whole genome shotgun (WGS) entry which is preliminary data.</text>
</comment>
<evidence type="ECO:0000256" key="1">
    <source>
        <dbReference type="ARBA" id="ARBA00001968"/>
    </source>
</evidence>
<proteinExistence type="predicted"/>
<feature type="domain" description="DDE Tnp4" evidence="3">
    <location>
        <begin position="2"/>
        <end position="114"/>
    </location>
</feature>
<name>A0ABQ9HRM7_9NEOP</name>
<evidence type="ECO:0000313" key="4">
    <source>
        <dbReference type="EMBL" id="KAJ8886925.1"/>
    </source>
</evidence>
<dbReference type="EMBL" id="JARBHB010000004">
    <property type="protein sequence ID" value="KAJ8886925.1"/>
    <property type="molecule type" value="Genomic_DNA"/>
</dbReference>
<dbReference type="InterPro" id="IPR027806">
    <property type="entry name" value="HARBI1_dom"/>
</dbReference>
<dbReference type="Proteomes" id="UP001159363">
    <property type="component" value="Chromosome X"/>
</dbReference>
<reference evidence="4 5" key="1">
    <citation type="submission" date="2023-02" db="EMBL/GenBank/DDBJ databases">
        <title>LHISI_Scaffold_Assembly.</title>
        <authorList>
            <person name="Stuart O.P."/>
            <person name="Cleave R."/>
            <person name="Magrath M.J.L."/>
            <person name="Mikheyev A.S."/>
        </authorList>
    </citation>
    <scope>NUCLEOTIDE SEQUENCE [LARGE SCALE GENOMIC DNA]</scope>
    <source>
        <strain evidence="4">Daus_M_001</strain>
        <tissue evidence="4">Leg muscle</tissue>
    </source>
</reference>
<protein>
    <recommendedName>
        <fullName evidence="3">DDE Tnp4 domain-containing protein</fullName>
    </recommendedName>
</protein>
<comment type="cofactor">
    <cofactor evidence="1">
        <name>a divalent metal cation</name>
        <dbReference type="ChEBI" id="CHEBI:60240"/>
    </cofactor>
</comment>
<evidence type="ECO:0000259" key="3">
    <source>
        <dbReference type="Pfam" id="PF13359"/>
    </source>
</evidence>
<keyword evidence="5" id="KW-1185">Reference proteome</keyword>
<keyword evidence="2" id="KW-0479">Metal-binding</keyword>
<evidence type="ECO:0000256" key="2">
    <source>
        <dbReference type="ARBA" id="ARBA00022723"/>
    </source>
</evidence>